<feature type="compositionally biased region" description="Basic and acidic residues" evidence="10">
    <location>
        <begin position="277"/>
        <end position="287"/>
    </location>
</feature>
<feature type="compositionally biased region" description="Low complexity" evidence="10">
    <location>
        <begin position="192"/>
        <end position="201"/>
    </location>
</feature>
<keyword evidence="13" id="KW-1185">Reference proteome</keyword>
<keyword evidence="12" id="KW-0282">Flagellum</keyword>
<feature type="compositionally biased region" description="Polar residues" evidence="10">
    <location>
        <begin position="266"/>
        <end position="276"/>
    </location>
</feature>
<accession>A0AAD1VVZ5</accession>
<evidence type="ECO:0000256" key="8">
    <source>
        <dbReference type="ARBA" id="ARBA00023273"/>
    </source>
</evidence>
<evidence type="ECO:0000256" key="5">
    <source>
        <dbReference type="ARBA" id="ARBA00022490"/>
    </source>
</evidence>
<reference evidence="12" key="1">
    <citation type="submission" date="2022-03" db="EMBL/GenBank/DDBJ databases">
        <authorList>
            <person name="Alioto T."/>
            <person name="Alioto T."/>
            <person name="Gomez Garrido J."/>
        </authorList>
    </citation>
    <scope>NUCLEOTIDE SEQUENCE</scope>
</reference>
<dbReference type="Pfam" id="PF11527">
    <property type="entry name" value="ARL2_Bind_BART"/>
    <property type="match status" value="1"/>
</dbReference>
<dbReference type="InterPro" id="IPR038888">
    <property type="entry name" value="CFAP36"/>
</dbReference>
<organism evidence="12 13">
    <name type="scientific">Pelobates cultripes</name>
    <name type="common">Western spadefoot toad</name>
    <dbReference type="NCBI Taxonomy" id="61616"/>
    <lineage>
        <taxon>Eukaryota</taxon>
        <taxon>Metazoa</taxon>
        <taxon>Chordata</taxon>
        <taxon>Craniata</taxon>
        <taxon>Vertebrata</taxon>
        <taxon>Euteleostomi</taxon>
        <taxon>Amphibia</taxon>
        <taxon>Batrachia</taxon>
        <taxon>Anura</taxon>
        <taxon>Pelobatoidea</taxon>
        <taxon>Pelobatidae</taxon>
        <taxon>Pelobates</taxon>
    </lineage>
</organism>
<proteinExistence type="inferred from homology"/>
<evidence type="ECO:0000259" key="11">
    <source>
        <dbReference type="Pfam" id="PF11527"/>
    </source>
</evidence>
<evidence type="ECO:0000313" key="12">
    <source>
        <dbReference type="EMBL" id="CAH2253495.1"/>
    </source>
</evidence>
<keyword evidence="8" id="KW-0966">Cell projection</keyword>
<dbReference type="AlphaFoldDB" id="A0AAD1VVZ5"/>
<dbReference type="InterPro" id="IPR023379">
    <property type="entry name" value="BART_dom"/>
</dbReference>
<keyword evidence="7" id="KW-0969">Cilium</keyword>
<dbReference type="GO" id="GO:0005930">
    <property type="term" value="C:axoneme"/>
    <property type="evidence" value="ECO:0007669"/>
    <property type="project" value="TreeGrafter"/>
</dbReference>
<evidence type="ECO:0000256" key="2">
    <source>
        <dbReference type="ARBA" id="ARBA00004496"/>
    </source>
</evidence>
<evidence type="ECO:0000256" key="6">
    <source>
        <dbReference type="ARBA" id="ARBA00023054"/>
    </source>
</evidence>
<feature type="region of interest" description="Disordered" evidence="10">
    <location>
        <begin position="177"/>
        <end position="205"/>
    </location>
</feature>
<evidence type="ECO:0000256" key="10">
    <source>
        <dbReference type="SAM" id="MobiDB-lite"/>
    </source>
</evidence>
<dbReference type="PROSITE" id="PS00018">
    <property type="entry name" value="EF_HAND_1"/>
    <property type="match status" value="1"/>
</dbReference>
<protein>
    <recommendedName>
        <fullName evidence="4">Cilia- and flagella-associated protein 36</fullName>
    </recommendedName>
    <alternativeName>
        <fullName evidence="9">Coiled-coil domain-containing protein 104</fullName>
    </alternativeName>
</protein>
<dbReference type="GO" id="GO:0097546">
    <property type="term" value="C:ciliary base"/>
    <property type="evidence" value="ECO:0007669"/>
    <property type="project" value="TreeGrafter"/>
</dbReference>
<dbReference type="InterPro" id="IPR042541">
    <property type="entry name" value="BART_sf"/>
</dbReference>
<keyword evidence="6" id="KW-0175">Coiled coil</keyword>
<dbReference type="PANTHER" id="PTHR21532:SF0">
    <property type="entry name" value="CILIA- AND FLAGELLA-ASSOCIATED PROTEIN 36"/>
    <property type="match status" value="1"/>
</dbReference>
<keyword evidence="5" id="KW-0963">Cytoplasm</keyword>
<evidence type="ECO:0000313" key="13">
    <source>
        <dbReference type="Proteomes" id="UP001295444"/>
    </source>
</evidence>
<feature type="region of interest" description="Disordered" evidence="10">
    <location>
        <begin position="264"/>
        <end position="287"/>
    </location>
</feature>
<dbReference type="PANTHER" id="PTHR21532">
    <property type="entry name" value="PHOSPHODIESTERASE HL"/>
    <property type="match status" value="1"/>
</dbReference>
<feature type="domain" description="BART" evidence="11">
    <location>
        <begin position="5"/>
        <end position="117"/>
    </location>
</feature>
<dbReference type="Gene3D" id="1.20.1520.10">
    <property type="entry name" value="ADP-ribosylation factor-like 2-binding protein, domain"/>
    <property type="match status" value="1"/>
</dbReference>
<dbReference type="EMBL" id="OW240913">
    <property type="protein sequence ID" value="CAH2253495.1"/>
    <property type="molecule type" value="Genomic_DNA"/>
</dbReference>
<dbReference type="InterPro" id="IPR018247">
    <property type="entry name" value="EF_Hand_1_Ca_BS"/>
</dbReference>
<evidence type="ECO:0000256" key="4">
    <source>
        <dbReference type="ARBA" id="ARBA00021815"/>
    </source>
</evidence>
<evidence type="ECO:0000256" key="7">
    <source>
        <dbReference type="ARBA" id="ARBA00023069"/>
    </source>
</evidence>
<comment type="similarity">
    <text evidence="3">Belongs to the CFAP36 family.</text>
</comment>
<name>A0AAD1VVZ5_PELCU</name>
<dbReference type="Proteomes" id="UP001295444">
    <property type="component" value="Chromosome 02"/>
</dbReference>
<comment type="subcellular location">
    <subcellularLocation>
        <location evidence="1">Cell projection</location>
        <location evidence="1">Cilium</location>
    </subcellularLocation>
    <subcellularLocation>
        <location evidence="2">Cytoplasm</location>
    </subcellularLocation>
</comment>
<evidence type="ECO:0000256" key="9">
    <source>
        <dbReference type="ARBA" id="ARBA00031593"/>
    </source>
</evidence>
<evidence type="ECO:0000256" key="3">
    <source>
        <dbReference type="ARBA" id="ARBA00007460"/>
    </source>
</evidence>
<gene>
    <name evidence="12" type="ORF">PECUL_23A029033</name>
</gene>
<sequence>MAEDAEWVLESLLGFLGGPAWTAAVTEFVEQRCSVFDDDEENKLSFTEIHHEYKELVEKLLECHLNEVGINEDQFQQACASPLTRSPEVQTFLQPVYAVEDFTVFKAMMVQKNIELQLQAIKIIQERNGVLPDCLQDGADVISDLEEQENKLITEALRISKEEYEKEQLRRATKALKNPVQKTENTDTRCPVEVSSSSVEVSKPEIPISRTESINHTGEAIRTHKAKQPPLEVQKHSMELPSIKLKGVSNKEAAEEWLAQARKETGIQSSNTSLSQGEKEQLQKRAEYLKQKRDQLLGKKLDLKKTVNSSKEEATTSTRELTEDEIKNLEKRKRLAEKLKEEVINK</sequence>
<evidence type="ECO:0000256" key="1">
    <source>
        <dbReference type="ARBA" id="ARBA00004138"/>
    </source>
</evidence>